<dbReference type="EMBL" id="OU900103">
    <property type="protein sequence ID" value="CAG9855092.1"/>
    <property type="molecule type" value="Genomic_DNA"/>
</dbReference>
<feature type="signal peptide" evidence="1">
    <location>
        <begin position="1"/>
        <end position="19"/>
    </location>
</feature>
<evidence type="ECO:0000259" key="2">
    <source>
        <dbReference type="PROSITE" id="PS50041"/>
    </source>
</evidence>
<dbReference type="OrthoDB" id="7962197at2759"/>
<dbReference type="Gene3D" id="3.10.100.10">
    <property type="entry name" value="Mannose-Binding Protein A, subunit A"/>
    <property type="match status" value="1"/>
</dbReference>
<feature type="domain" description="C-type lectin" evidence="2">
    <location>
        <begin position="47"/>
        <end position="171"/>
    </location>
</feature>
<evidence type="ECO:0000256" key="1">
    <source>
        <dbReference type="SAM" id="SignalP"/>
    </source>
</evidence>
<dbReference type="InterPro" id="IPR001304">
    <property type="entry name" value="C-type_lectin-like"/>
</dbReference>
<dbReference type="SUPFAM" id="SSF56436">
    <property type="entry name" value="C-type lectin-like"/>
    <property type="match status" value="1"/>
</dbReference>
<dbReference type="PANTHER" id="PTHR22803">
    <property type="entry name" value="MANNOSE, PHOSPHOLIPASE, LECTIN RECEPTOR RELATED"/>
    <property type="match status" value="1"/>
</dbReference>
<dbReference type="Pfam" id="PF00059">
    <property type="entry name" value="Lectin_C"/>
    <property type="match status" value="1"/>
</dbReference>
<feature type="chain" id="PRO_5040355612" description="C-type lectin domain-containing protein" evidence="1">
    <location>
        <begin position="20"/>
        <end position="180"/>
    </location>
</feature>
<dbReference type="InterPro" id="IPR050111">
    <property type="entry name" value="C-type_lectin/snaclec_domain"/>
</dbReference>
<dbReference type="SMART" id="SM00034">
    <property type="entry name" value="CLECT"/>
    <property type="match status" value="1"/>
</dbReference>
<name>A0A9N9TGR8_PHYSR</name>
<reference evidence="3" key="1">
    <citation type="submission" date="2022-01" db="EMBL/GenBank/DDBJ databases">
        <authorList>
            <person name="King R."/>
        </authorList>
    </citation>
    <scope>NUCLEOTIDE SEQUENCE</scope>
</reference>
<dbReference type="PROSITE" id="PS50041">
    <property type="entry name" value="C_TYPE_LECTIN_2"/>
    <property type="match status" value="1"/>
</dbReference>
<accession>A0A9N9TGR8</accession>
<dbReference type="AlphaFoldDB" id="A0A9N9TGR8"/>
<proteinExistence type="predicted"/>
<protein>
    <recommendedName>
        <fullName evidence="2">C-type lectin domain-containing protein</fullName>
    </recommendedName>
</protein>
<evidence type="ECO:0000313" key="3">
    <source>
        <dbReference type="EMBL" id="CAG9855092.1"/>
    </source>
</evidence>
<sequence>MFIQLFLVCFLVFAQNANATPVGGYVPINDKEMIFSYSPSTMELQRYQDSLYYFQTIFKGTFFQAMQFCKFHGMELVSIESKDENDFLHEALSKFLTAGDYLFWSSGIKVEPDNRWEWMGTGKPISYFNWLAGQPGNTATERYLELRHLNANREIVYNDQVVTQANYAICEVSIPKTINL</sequence>
<keyword evidence="4" id="KW-1185">Reference proteome</keyword>
<gene>
    <name evidence="3" type="ORF">PHYEVI_LOCUS1552</name>
</gene>
<dbReference type="InterPro" id="IPR016186">
    <property type="entry name" value="C-type_lectin-like/link_sf"/>
</dbReference>
<dbReference type="Proteomes" id="UP001153712">
    <property type="component" value="Chromosome 10"/>
</dbReference>
<dbReference type="InterPro" id="IPR016187">
    <property type="entry name" value="CTDL_fold"/>
</dbReference>
<evidence type="ECO:0000313" key="4">
    <source>
        <dbReference type="Proteomes" id="UP001153712"/>
    </source>
</evidence>
<organism evidence="3 4">
    <name type="scientific">Phyllotreta striolata</name>
    <name type="common">Striped flea beetle</name>
    <name type="synonym">Crioceris striolata</name>
    <dbReference type="NCBI Taxonomy" id="444603"/>
    <lineage>
        <taxon>Eukaryota</taxon>
        <taxon>Metazoa</taxon>
        <taxon>Ecdysozoa</taxon>
        <taxon>Arthropoda</taxon>
        <taxon>Hexapoda</taxon>
        <taxon>Insecta</taxon>
        <taxon>Pterygota</taxon>
        <taxon>Neoptera</taxon>
        <taxon>Endopterygota</taxon>
        <taxon>Coleoptera</taxon>
        <taxon>Polyphaga</taxon>
        <taxon>Cucujiformia</taxon>
        <taxon>Chrysomeloidea</taxon>
        <taxon>Chrysomelidae</taxon>
        <taxon>Galerucinae</taxon>
        <taxon>Alticini</taxon>
        <taxon>Phyllotreta</taxon>
    </lineage>
</organism>
<keyword evidence="1" id="KW-0732">Signal</keyword>
<dbReference type="CDD" id="cd00037">
    <property type="entry name" value="CLECT"/>
    <property type="match status" value="1"/>
</dbReference>